<dbReference type="EMBL" id="SADE01000001">
    <property type="protein sequence ID" value="RVU38841.1"/>
    <property type="molecule type" value="Genomic_DNA"/>
</dbReference>
<proteinExistence type="predicted"/>
<dbReference type="PANTHER" id="PTHR43162">
    <property type="match status" value="1"/>
</dbReference>
<evidence type="ECO:0000313" key="3">
    <source>
        <dbReference type="Proteomes" id="UP000287447"/>
    </source>
</evidence>
<dbReference type="OrthoDB" id="109735at2"/>
<accession>A0A3S2Z9V3</accession>
<dbReference type="SUPFAM" id="SSF51735">
    <property type="entry name" value="NAD(P)-binding Rossmann-fold domains"/>
    <property type="match status" value="1"/>
</dbReference>
<feature type="domain" description="NmrA-like" evidence="1">
    <location>
        <begin position="8"/>
        <end position="216"/>
    </location>
</feature>
<dbReference type="InterPro" id="IPR036291">
    <property type="entry name" value="NAD(P)-bd_dom_sf"/>
</dbReference>
<dbReference type="Proteomes" id="UP000287447">
    <property type="component" value="Unassembled WGS sequence"/>
</dbReference>
<dbReference type="AlphaFoldDB" id="A0A3S2Z9V3"/>
<name>A0A3S2Z9V3_9PROT</name>
<reference evidence="3" key="1">
    <citation type="submission" date="2019-01" db="EMBL/GenBank/DDBJ databases">
        <title>Gri0909 isolated from a small marine red alga.</title>
        <authorList>
            <person name="Kim J."/>
            <person name="Jeong S.E."/>
            <person name="Jeon C.O."/>
        </authorList>
    </citation>
    <scope>NUCLEOTIDE SEQUENCE [LARGE SCALE GENOMIC DNA]</scope>
    <source>
        <strain evidence="3">Gri0909</strain>
    </source>
</reference>
<dbReference type="InterPro" id="IPR051604">
    <property type="entry name" value="Ergot_Alk_Oxidoreductase"/>
</dbReference>
<evidence type="ECO:0000313" key="2">
    <source>
        <dbReference type="EMBL" id="RVU38841.1"/>
    </source>
</evidence>
<gene>
    <name evidence="2" type="ORF">EOI86_06130</name>
</gene>
<protein>
    <submittedName>
        <fullName evidence="2">NmrA family transcriptional regulator</fullName>
    </submittedName>
</protein>
<dbReference type="Pfam" id="PF05368">
    <property type="entry name" value="NmrA"/>
    <property type="match status" value="1"/>
</dbReference>
<comment type="caution">
    <text evidence="2">The sequence shown here is derived from an EMBL/GenBank/DDBJ whole genome shotgun (WGS) entry which is preliminary data.</text>
</comment>
<dbReference type="InterPro" id="IPR008030">
    <property type="entry name" value="NmrA-like"/>
</dbReference>
<sequence length="284" mass="30790">MTDIQNRKPVVILGGAGKTGGRVATRLQTQGIPVRAVSRSTGTPFDWEDKSTWENAVKGAAALYIVYQPDLAVPSAVDDIRDFTAIALGQGVKRMVLLSGRGEDEAQAAEQVLMESGADATVVRASWFAQNFSESFILDALMTGELALPIADVKEPFIDVDDIADVVTAALTDERHIGKIYEVTGPRLLTFADAVAEIAEASGRDFRFRQITAEEYTAYLEAAEVPGDFIWLLNYLFTTVLDGRNAQVTDGVQKALGRAPRDFADFATETAAKGVWAPIREEQS</sequence>
<keyword evidence="3" id="KW-1185">Reference proteome</keyword>
<dbReference type="PANTHER" id="PTHR43162:SF1">
    <property type="entry name" value="PRESTALK A DIFFERENTIATION PROTEIN A"/>
    <property type="match status" value="1"/>
</dbReference>
<organism evidence="2 3">
    <name type="scientific">Hwanghaeella grinnelliae</name>
    <dbReference type="NCBI Taxonomy" id="2500179"/>
    <lineage>
        <taxon>Bacteria</taxon>
        <taxon>Pseudomonadati</taxon>
        <taxon>Pseudomonadota</taxon>
        <taxon>Alphaproteobacteria</taxon>
        <taxon>Rhodospirillales</taxon>
        <taxon>Rhodospirillaceae</taxon>
        <taxon>Hwanghaeella</taxon>
    </lineage>
</organism>
<dbReference type="RefSeq" id="WP_127764212.1">
    <property type="nucleotide sequence ID" value="NZ_SADE01000001.1"/>
</dbReference>
<dbReference type="Gene3D" id="3.40.50.720">
    <property type="entry name" value="NAD(P)-binding Rossmann-like Domain"/>
    <property type="match status" value="1"/>
</dbReference>
<dbReference type="Gene3D" id="3.90.25.10">
    <property type="entry name" value="UDP-galactose 4-epimerase, domain 1"/>
    <property type="match status" value="1"/>
</dbReference>
<evidence type="ECO:0000259" key="1">
    <source>
        <dbReference type="Pfam" id="PF05368"/>
    </source>
</evidence>